<gene>
    <name evidence="1" type="ORF">SAMN04488529_11182</name>
</gene>
<organism evidence="1 2">
    <name type="scientific">Clostridium gasigenes</name>
    <dbReference type="NCBI Taxonomy" id="94869"/>
    <lineage>
        <taxon>Bacteria</taxon>
        <taxon>Bacillati</taxon>
        <taxon>Bacillota</taxon>
        <taxon>Clostridia</taxon>
        <taxon>Eubacteriales</taxon>
        <taxon>Clostridiaceae</taxon>
        <taxon>Clostridium</taxon>
    </lineage>
</organism>
<sequence length="218" mass="26116">MGVITIEELKPNEKEREVLALFYNRFYDLYEEVVNDNFINNDAKIRFYKLRESFSIYKELLSYESIKEYINWMKKGGRPHFEGIIADDLFSFIRNLLLHFPIFDTWDEVYINKNLATWSKMGQIDKFLTKSIKQKIDGKGTVKYRIWEEKKNKMTYFCINFPEQYNNTNIYLKDIIPEEVGMKFCMALMRAILDTQVEDAEVPDIKIMSQVYLPIKNE</sequence>
<dbReference type="AlphaFoldDB" id="A0A1H0UM12"/>
<evidence type="ECO:0000313" key="2">
    <source>
        <dbReference type="Proteomes" id="UP000198597"/>
    </source>
</evidence>
<dbReference type="OrthoDB" id="2569040at2"/>
<keyword evidence="2" id="KW-1185">Reference proteome</keyword>
<reference evidence="1 2" key="1">
    <citation type="submission" date="2016-10" db="EMBL/GenBank/DDBJ databases">
        <authorList>
            <person name="de Groot N.N."/>
        </authorList>
    </citation>
    <scope>NUCLEOTIDE SEQUENCE [LARGE SCALE GENOMIC DNA]</scope>
    <source>
        <strain evidence="1 2">DSM 12272</strain>
    </source>
</reference>
<evidence type="ECO:0000313" key="1">
    <source>
        <dbReference type="EMBL" id="SDP67204.1"/>
    </source>
</evidence>
<protein>
    <submittedName>
        <fullName evidence="1">Uncharacterized protein</fullName>
    </submittedName>
</protein>
<accession>A0A1H0UM12</accession>
<dbReference type="EMBL" id="FNJM01000011">
    <property type="protein sequence ID" value="SDP67204.1"/>
    <property type="molecule type" value="Genomic_DNA"/>
</dbReference>
<dbReference type="STRING" id="94869.SAMN04488529_11182"/>
<name>A0A1H0UM12_9CLOT</name>
<dbReference type="Proteomes" id="UP000198597">
    <property type="component" value="Unassembled WGS sequence"/>
</dbReference>
<proteinExistence type="predicted"/>